<name>A0A5S6R182_TRIMR</name>
<sequence>MPFNFRMENCSPKQFVSLVHGCIRRWPPILVEERRQEKSPKNKNQERIVFRNNWTHCYTDAFAVGHQCSVVTLISIVLWTYTNKQMCRMLLRVHAVRRAMTKCPNTGKNNTAMMNNEGVKIWRRQTYSMSSRLDCIACMQPKFASRRSVEKCINRWNQIGTFEMQLAS</sequence>
<protein>
    <submittedName>
        <fullName evidence="2">Uncharacterized protein</fullName>
    </submittedName>
</protein>
<dbReference type="WBParaSite" id="TMUE_3000013250.1">
    <property type="protein sequence ID" value="TMUE_3000013250.1"/>
    <property type="gene ID" value="WBGene00301818"/>
</dbReference>
<proteinExistence type="predicted"/>
<accession>A0A5S6R182</accession>
<reference evidence="2" key="1">
    <citation type="submission" date="2019-12" db="UniProtKB">
        <authorList>
            <consortium name="WormBaseParasite"/>
        </authorList>
    </citation>
    <scope>IDENTIFICATION</scope>
</reference>
<keyword evidence="1" id="KW-1185">Reference proteome</keyword>
<dbReference type="AlphaFoldDB" id="A0A5S6R182"/>
<dbReference type="Proteomes" id="UP000046395">
    <property type="component" value="Unassembled WGS sequence"/>
</dbReference>
<evidence type="ECO:0000313" key="2">
    <source>
        <dbReference type="WBParaSite" id="TMUE_3000013250.1"/>
    </source>
</evidence>
<organism evidence="1 2">
    <name type="scientific">Trichuris muris</name>
    <name type="common">Mouse whipworm</name>
    <dbReference type="NCBI Taxonomy" id="70415"/>
    <lineage>
        <taxon>Eukaryota</taxon>
        <taxon>Metazoa</taxon>
        <taxon>Ecdysozoa</taxon>
        <taxon>Nematoda</taxon>
        <taxon>Enoplea</taxon>
        <taxon>Dorylaimia</taxon>
        <taxon>Trichinellida</taxon>
        <taxon>Trichuridae</taxon>
        <taxon>Trichuris</taxon>
    </lineage>
</organism>
<evidence type="ECO:0000313" key="1">
    <source>
        <dbReference type="Proteomes" id="UP000046395"/>
    </source>
</evidence>